<comment type="caution">
    <text evidence="1">The sequence shown here is derived from an EMBL/GenBank/DDBJ whole genome shotgun (WGS) entry which is preliminary data.</text>
</comment>
<dbReference type="RefSeq" id="WP_317944363.1">
    <property type="nucleotide sequence ID" value="NZ_JAUBDI010000010.1"/>
</dbReference>
<keyword evidence="2" id="KW-1185">Reference proteome</keyword>
<reference evidence="1 2" key="1">
    <citation type="submission" date="2023-06" db="EMBL/GenBank/DDBJ databases">
        <title>Sporosarcina sp. nov., isolated from Korean traditional fermented seafood 'Jeotgal'.</title>
        <authorList>
            <person name="Yang A.I."/>
            <person name="Shin N.-R."/>
        </authorList>
    </citation>
    <scope>NUCLEOTIDE SEQUENCE [LARGE SCALE GENOMIC DNA]</scope>
    <source>
        <strain evidence="1 2">KCTC13119</strain>
    </source>
</reference>
<evidence type="ECO:0000313" key="1">
    <source>
        <dbReference type="EMBL" id="MDW0113792.1"/>
    </source>
</evidence>
<accession>A0ABU4GBP4</accession>
<sequence length="56" mass="6583">MLTTMSKRVSRQQLVIHGHLTNKEVYELKQEGWRLEWRDKPAVQRNKVGIPIGRAV</sequence>
<dbReference type="Proteomes" id="UP001282284">
    <property type="component" value="Unassembled WGS sequence"/>
</dbReference>
<name>A0ABU4GBP4_9BACL</name>
<protein>
    <submittedName>
        <fullName evidence="1">Uncharacterized protein</fullName>
    </submittedName>
</protein>
<dbReference type="EMBL" id="JAUBDI010000010">
    <property type="protein sequence ID" value="MDW0113792.1"/>
    <property type="molecule type" value="Genomic_DNA"/>
</dbReference>
<evidence type="ECO:0000313" key="2">
    <source>
        <dbReference type="Proteomes" id="UP001282284"/>
    </source>
</evidence>
<organism evidence="1 2">
    <name type="scientific">Sporosarcina saromensis</name>
    <dbReference type="NCBI Taxonomy" id="359365"/>
    <lineage>
        <taxon>Bacteria</taxon>
        <taxon>Bacillati</taxon>
        <taxon>Bacillota</taxon>
        <taxon>Bacilli</taxon>
        <taxon>Bacillales</taxon>
        <taxon>Caryophanaceae</taxon>
        <taxon>Sporosarcina</taxon>
    </lineage>
</organism>
<proteinExistence type="predicted"/>
<gene>
    <name evidence="1" type="ORF">QT711_11395</name>
</gene>